<dbReference type="OrthoDB" id="10519032at2759"/>
<feature type="region of interest" description="Disordered" evidence="1">
    <location>
        <begin position="1"/>
        <end position="30"/>
    </location>
</feature>
<dbReference type="RefSeq" id="XP_022474921.1">
    <property type="nucleotide sequence ID" value="XM_022618611.1"/>
</dbReference>
<dbReference type="AlphaFoldDB" id="A0A1G4B8H1"/>
<reference evidence="2 3" key="1">
    <citation type="submission" date="2016-09" db="EMBL/GenBank/DDBJ databases">
        <authorList>
            <person name="Capua I."/>
            <person name="De Benedictis P."/>
            <person name="Joannis T."/>
            <person name="Lombin L.H."/>
            <person name="Cattoli G."/>
        </authorList>
    </citation>
    <scope>NUCLEOTIDE SEQUENCE [LARGE SCALE GENOMIC DNA]</scope>
    <source>
        <strain evidence="2 3">IMI 309357</strain>
    </source>
</reference>
<name>A0A1G4B8H1_9PEZI</name>
<evidence type="ECO:0000313" key="2">
    <source>
        <dbReference type="EMBL" id="OHE97768.1"/>
    </source>
</evidence>
<sequence length="127" mass="13743">MAEPPKEQEIPVHPSFEASQGRTAGDDVTVPPAIPSLEGVCPRMTAQILSNAISSMNLRGDEPRAKTPLDYAVILDTQNKMIRSRTAAQAEKDIIQDERKRISGQQEGTSTAGMTAALSDMERGFDC</sequence>
<keyword evidence="3" id="KW-1185">Reference proteome</keyword>
<feature type="region of interest" description="Disordered" evidence="1">
    <location>
        <begin position="98"/>
        <end position="127"/>
    </location>
</feature>
<accession>A0A1G4B8H1</accession>
<dbReference type="EMBL" id="MJBS01000054">
    <property type="protein sequence ID" value="OHE97768.1"/>
    <property type="molecule type" value="Genomic_DNA"/>
</dbReference>
<protein>
    <submittedName>
        <fullName evidence="2">Uncharacterized protein</fullName>
    </submittedName>
</protein>
<dbReference type="GeneID" id="34560121"/>
<evidence type="ECO:0000313" key="3">
    <source>
        <dbReference type="Proteomes" id="UP000176998"/>
    </source>
</evidence>
<feature type="compositionally biased region" description="Polar residues" evidence="1">
    <location>
        <begin position="103"/>
        <end position="113"/>
    </location>
</feature>
<feature type="compositionally biased region" description="Basic and acidic residues" evidence="1">
    <location>
        <begin position="1"/>
        <end position="10"/>
    </location>
</feature>
<organism evidence="2 3">
    <name type="scientific">Colletotrichum orchidophilum</name>
    <dbReference type="NCBI Taxonomy" id="1209926"/>
    <lineage>
        <taxon>Eukaryota</taxon>
        <taxon>Fungi</taxon>
        <taxon>Dikarya</taxon>
        <taxon>Ascomycota</taxon>
        <taxon>Pezizomycotina</taxon>
        <taxon>Sordariomycetes</taxon>
        <taxon>Hypocreomycetidae</taxon>
        <taxon>Glomerellales</taxon>
        <taxon>Glomerellaceae</taxon>
        <taxon>Colletotrichum</taxon>
    </lineage>
</organism>
<dbReference type="Proteomes" id="UP000176998">
    <property type="component" value="Unassembled WGS sequence"/>
</dbReference>
<gene>
    <name evidence="2" type="ORF">CORC01_06973</name>
</gene>
<proteinExistence type="predicted"/>
<comment type="caution">
    <text evidence="2">The sequence shown here is derived from an EMBL/GenBank/DDBJ whole genome shotgun (WGS) entry which is preliminary data.</text>
</comment>
<evidence type="ECO:0000256" key="1">
    <source>
        <dbReference type="SAM" id="MobiDB-lite"/>
    </source>
</evidence>